<proteinExistence type="predicted"/>
<reference evidence="1" key="1">
    <citation type="journal article" date="2020" name="mSystems">
        <title>Genome- and Community-Level Interaction Insights into Carbon Utilization and Element Cycling Functions of Hydrothermarchaeota in Hydrothermal Sediment.</title>
        <authorList>
            <person name="Zhou Z."/>
            <person name="Liu Y."/>
            <person name="Xu W."/>
            <person name="Pan J."/>
            <person name="Luo Z.H."/>
            <person name="Li M."/>
        </authorList>
    </citation>
    <scope>NUCLEOTIDE SEQUENCE [LARGE SCALE GENOMIC DNA]</scope>
    <source>
        <strain evidence="1">SpSt-222</strain>
    </source>
</reference>
<dbReference type="Pfam" id="PF19538">
    <property type="entry name" value="DUF6062"/>
    <property type="match status" value="1"/>
</dbReference>
<dbReference type="AlphaFoldDB" id="A0A7C1XGH3"/>
<name>A0A7C1XGH3_THERO</name>
<sequence length="252" mass="28949">MKTAHRGVPPRYVIAEVRHLLVKSGCPLCHAEAEALERFLFWFFHESYGEPEVVLQYVQSRGFCAEHLKLVAERGPQWQVSAMFSWIIEDLLAALRTSLAAVAEKRPSRIRAWRKGATRVLQPTAGCLFCDVIERTQESFIPMLLEALEYDETLRARFVEVGGCCVPHALRVARSARWEQQRGLLLVLQVLQAELEATKHDLDEFFRKADYRYAHEPRGTEQHVWRRALVQFGYRSDRIITEPESDAGRTGG</sequence>
<accession>A0A7C1XGH3</accession>
<gene>
    <name evidence="1" type="ORF">ENP47_06415</name>
</gene>
<protein>
    <submittedName>
        <fullName evidence="1">Uncharacterized protein</fullName>
    </submittedName>
</protein>
<evidence type="ECO:0000313" key="1">
    <source>
        <dbReference type="EMBL" id="HEF65211.1"/>
    </source>
</evidence>
<dbReference type="EMBL" id="DSJL01000011">
    <property type="protein sequence ID" value="HEF65211.1"/>
    <property type="molecule type" value="Genomic_DNA"/>
</dbReference>
<dbReference type="InterPro" id="IPR045706">
    <property type="entry name" value="DUF6062"/>
</dbReference>
<organism evidence="1">
    <name type="scientific">Thermomicrobium roseum</name>
    <dbReference type="NCBI Taxonomy" id="500"/>
    <lineage>
        <taxon>Bacteria</taxon>
        <taxon>Pseudomonadati</taxon>
        <taxon>Thermomicrobiota</taxon>
        <taxon>Thermomicrobia</taxon>
        <taxon>Thermomicrobiales</taxon>
        <taxon>Thermomicrobiaceae</taxon>
        <taxon>Thermomicrobium</taxon>
    </lineage>
</organism>
<comment type="caution">
    <text evidence="1">The sequence shown here is derived from an EMBL/GenBank/DDBJ whole genome shotgun (WGS) entry which is preliminary data.</text>
</comment>